<evidence type="ECO:0000256" key="1">
    <source>
        <dbReference type="SAM" id="MobiDB-lite"/>
    </source>
</evidence>
<dbReference type="RefSeq" id="WP_238898648.1">
    <property type="nucleotide sequence ID" value="NZ_JAKOGG010000317.1"/>
</dbReference>
<dbReference type="EMBL" id="JAKOGG010000317">
    <property type="protein sequence ID" value="MCS4558853.1"/>
    <property type="molecule type" value="Genomic_DNA"/>
</dbReference>
<proteinExistence type="predicted"/>
<organism evidence="2 3">
    <name type="scientific">Shewanella electrica</name>
    <dbReference type="NCBI Taxonomy" id="515560"/>
    <lineage>
        <taxon>Bacteria</taxon>
        <taxon>Pseudomonadati</taxon>
        <taxon>Pseudomonadota</taxon>
        <taxon>Gammaproteobacteria</taxon>
        <taxon>Alteromonadales</taxon>
        <taxon>Shewanellaceae</taxon>
        <taxon>Shewanella</taxon>
    </lineage>
</organism>
<reference evidence="3" key="2">
    <citation type="submission" date="2023-07" db="EMBL/GenBank/DDBJ databases">
        <title>Shewanella mangrovi sp. nov., an acetaldehyde- degrading bacterium isolated from mangrove sediment.</title>
        <authorList>
            <person name="Liu Y."/>
        </authorList>
    </citation>
    <scope>NUCLEOTIDE SEQUENCE [LARGE SCALE GENOMIC DNA]</scope>
    <source>
        <strain evidence="3">C32</strain>
    </source>
</reference>
<accession>A0ABT2FR87</accession>
<evidence type="ECO:0000313" key="3">
    <source>
        <dbReference type="Proteomes" id="UP001201549"/>
    </source>
</evidence>
<comment type="caution">
    <text evidence="2">The sequence shown here is derived from an EMBL/GenBank/DDBJ whole genome shotgun (WGS) entry which is preliminary data.</text>
</comment>
<feature type="compositionally biased region" description="Polar residues" evidence="1">
    <location>
        <begin position="1"/>
        <end position="13"/>
    </location>
</feature>
<evidence type="ECO:0000313" key="2">
    <source>
        <dbReference type="EMBL" id="MCS4558853.1"/>
    </source>
</evidence>
<reference evidence="2 3" key="1">
    <citation type="submission" date="2022-02" db="EMBL/GenBank/DDBJ databases">
        <authorList>
            <person name="Zhuang L."/>
        </authorList>
    </citation>
    <scope>NUCLEOTIDE SEQUENCE [LARGE SCALE GENOMIC DNA]</scope>
    <source>
        <strain evidence="2 3">C32</strain>
    </source>
</reference>
<protein>
    <submittedName>
        <fullName evidence="2">Uncharacterized protein</fullName>
    </submittedName>
</protein>
<gene>
    <name evidence="2" type="ORF">L9G74_20765</name>
</gene>
<name>A0ABT2FR87_9GAMM</name>
<sequence>MDYTKLNSSTSARLGSGGRLIKEETYPVAPVQTSGTRPTLKLKIPQPQPQHQAQTQTQGQVGCGGLATPEVLKPLTDLT</sequence>
<feature type="non-terminal residue" evidence="2">
    <location>
        <position position="79"/>
    </location>
</feature>
<keyword evidence="3" id="KW-1185">Reference proteome</keyword>
<feature type="compositionally biased region" description="Low complexity" evidence="1">
    <location>
        <begin position="49"/>
        <end position="60"/>
    </location>
</feature>
<dbReference type="Proteomes" id="UP001201549">
    <property type="component" value="Unassembled WGS sequence"/>
</dbReference>
<feature type="region of interest" description="Disordered" evidence="1">
    <location>
        <begin position="1"/>
        <end position="79"/>
    </location>
</feature>